<keyword evidence="2" id="KW-0969">Cilium</keyword>
<dbReference type="RefSeq" id="WP_092839374.1">
    <property type="nucleotide sequence ID" value="NZ_FNJL01000039.1"/>
</dbReference>
<evidence type="ECO:0000313" key="2">
    <source>
        <dbReference type="EMBL" id="SDP90025.1"/>
    </source>
</evidence>
<dbReference type="GO" id="GO:0005198">
    <property type="term" value="F:structural molecule activity"/>
    <property type="evidence" value="ECO:0007669"/>
    <property type="project" value="InterPro"/>
</dbReference>
<accession>A0A1H0WHR6</accession>
<dbReference type="PANTHER" id="PTHR30033:SF1">
    <property type="entry name" value="FLAGELLAR HOOK-ASSOCIATED PROTEIN 1"/>
    <property type="match status" value="1"/>
</dbReference>
<keyword evidence="2" id="KW-0282">Flagellum</keyword>
<keyword evidence="3" id="KW-1185">Reference proteome</keyword>
<dbReference type="AlphaFoldDB" id="A0A1H0WHR6"/>
<reference evidence="3" key="1">
    <citation type="submission" date="2016-10" db="EMBL/GenBank/DDBJ databases">
        <authorList>
            <person name="Varghese N."/>
            <person name="Submissions S."/>
        </authorList>
    </citation>
    <scope>NUCLEOTIDE SEQUENCE [LARGE SCALE GENOMIC DNA]</scope>
    <source>
        <strain evidence="3">DSM 17101</strain>
    </source>
</reference>
<evidence type="ECO:0000259" key="1">
    <source>
        <dbReference type="Pfam" id="PF00460"/>
    </source>
</evidence>
<dbReference type="Pfam" id="PF00460">
    <property type="entry name" value="Flg_bb_rod"/>
    <property type="match status" value="1"/>
</dbReference>
<organism evidence="2 3">
    <name type="scientific">Paracidovorax cattleyae</name>
    <dbReference type="NCBI Taxonomy" id="80868"/>
    <lineage>
        <taxon>Bacteria</taxon>
        <taxon>Pseudomonadati</taxon>
        <taxon>Pseudomonadota</taxon>
        <taxon>Betaproteobacteria</taxon>
        <taxon>Burkholderiales</taxon>
        <taxon>Comamonadaceae</taxon>
        <taxon>Paracidovorax</taxon>
    </lineage>
</organism>
<sequence length="100" mass="10382">MSSISSIASSGLRAAQLQLDTSAHNVANVNTEGFRRQTVEQAAVPDQGGVEARVGRASAVGGSLEEDVVGQMSATYAFSANLQAVKTEDRMLGSLLDTRA</sequence>
<dbReference type="OrthoDB" id="5986582at2"/>
<feature type="domain" description="Flagellar basal body rod protein N-terminal" evidence="1">
    <location>
        <begin position="7"/>
        <end position="35"/>
    </location>
</feature>
<proteinExistence type="predicted"/>
<keyword evidence="2" id="KW-0966">Cell projection</keyword>
<dbReference type="InterPro" id="IPR001444">
    <property type="entry name" value="Flag_bb_rod_N"/>
</dbReference>
<dbReference type="Proteomes" id="UP000199317">
    <property type="component" value="Unassembled WGS sequence"/>
</dbReference>
<gene>
    <name evidence="2" type="ORF">SAMN04489708_13928</name>
</gene>
<dbReference type="InterPro" id="IPR002371">
    <property type="entry name" value="FlgK"/>
</dbReference>
<protein>
    <submittedName>
        <fullName evidence="2">Flagella basal body rod protein</fullName>
    </submittedName>
</protein>
<dbReference type="GO" id="GO:0009424">
    <property type="term" value="C:bacterial-type flagellum hook"/>
    <property type="evidence" value="ECO:0007669"/>
    <property type="project" value="InterPro"/>
</dbReference>
<evidence type="ECO:0000313" key="3">
    <source>
        <dbReference type="Proteomes" id="UP000199317"/>
    </source>
</evidence>
<dbReference type="EMBL" id="FNJL01000039">
    <property type="protein sequence ID" value="SDP90025.1"/>
    <property type="molecule type" value="Genomic_DNA"/>
</dbReference>
<dbReference type="PANTHER" id="PTHR30033">
    <property type="entry name" value="FLAGELLAR HOOK-ASSOCIATED PROTEIN 1"/>
    <property type="match status" value="1"/>
</dbReference>
<dbReference type="GO" id="GO:0044780">
    <property type="term" value="P:bacterial-type flagellum assembly"/>
    <property type="evidence" value="ECO:0007669"/>
    <property type="project" value="InterPro"/>
</dbReference>
<name>A0A1H0WHR6_9BURK</name>